<protein>
    <submittedName>
        <fullName evidence="1">Uncharacterized protein</fullName>
    </submittedName>
</protein>
<evidence type="ECO:0000313" key="2">
    <source>
        <dbReference type="Proteomes" id="UP001595833"/>
    </source>
</evidence>
<dbReference type="RefSeq" id="WP_344042795.1">
    <property type="nucleotide sequence ID" value="NZ_BAAAKE010000037.1"/>
</dbReference>
<evidence type="ECO:0000313" key="1">
    <source>
        <dbReference type="EMBL" id="MFC5055564.1"/>
    </source>
</evidence>
<comment type="caution">
    <text evidence="1">The sequence shown here is derived from an EMBL/GenBank/DDBJ whole genome shotgun (WGS) entry which is preliminary data.</text>
</comment>
<dbReference type="Proteomes" id="UP001595833">
    <property type="component" value="Unassembled WGS sequence"/>
</dbReference>
<keyword evidence="2" id="KW-1185">Reference proteome</keyword>
<proteinExistence type="predicted"/>
<reference evidence="2" key="1">
    <citation type="journal article" date="2019" name="Int. J. Syst. Evol. Microbiol.">
        <title>The Global Catalogue of Microorganisms (GCM) 10K type strain sequencing project: providing services to taxonomists for standard genome sequencing and annotation.</title>
        <authorList>
            <consortium name="The Broad Institute Genomics Platform"/>
            <consortium name="The Broad Institute Genome Sequencing Center for Infectious Disease"/>
            <person name="Wu L."/>
            <person name="Ma J."/>
        </authorList>
    </citation>
    <scope>NUCLEOTIDE SEQUENCE [LARGE SCALE GENOMIC DNA]</scope>
    <source>
        <strain evidence="2">KCTC 12848</strain>
    </source>
</reference>
<gene>
    <name evidence="1" type="ORF">ACFPFM_17600</name>
</gene>
<sequence>MRIKVAATKTRSGVLLRFTEAQKQLICETLMFHADRPDGDSSSVVRLGVDRPSAARMVKKAAGSSSEFQLGEIHVLFAALVSAPVMIPSEEVFYERIGFFREQAFALADGLVNAIGAAPDWIGESSGSTY</sequence>
<name>A0ABV9XZ06_9PSEU</name>
<organism evidence="1 2">
    <name type="scientific">Saccharothrix xinjiangensis</name>
    <dbReference type="NCBI Taxonomy" id="204798"/>
    <lineage>
        <taxon>Bacteria</taxon>
        <taxon>Bacillati</taxon>
        <taxon>Actinomycetota</taxon>
        <taxon>Actinomycetes</taxon>
        <taxon>Pseudonocardiales</taxon>
        <taxon>Pseudonocardiaceae</taxon>
        <taxon>Saccharothrix</taxon>
    </lineage>
</organism>
<accession>A0ABV9XZ06</accession>
<dbReference type="EMBL" id="JBHSJB010000015">
    <property type="protein sequence ID" value="MFC5055564.1"/>
    <property type="molecule type" value="Genomic_DNA"/>
</dbReference>